<dbReference type="Pfam" id="PF00907">
    <property type="entry name" value="T-box"/>
    <property type="match status" value="1"/>
</dbReference>
<dbReference type="SMART" id="SM00425">
    <property type="entry name" value="TBOX"/>
    <property type="match status" value="1"/>
</dbReference>
<proteinExistence type="predicted"/>
<evidence type="ECO:0000256" key="6">
    <source>
        <dbReference type="PROSITE-ProRule" id="PRU00201"/>
    </source>
</evidence>
<evidence type="ECO:0000256" key="7">
    <source>
        <dbReference type="SAM" id="MobiDB-lite"/>
    </source>
</evidence>
<dbReference type="InterPro" id="IPR008967">
    <property type="entry name" value="p53-like_TF_DNA-bd_sf"/>
</dbReference>
<keyword evidence="5 6" id="KW-0539">Nucleus</keyword>
<evidence type="ECO:0000313" key="11">
    <source>
        <dbReference type="Proteomes" id="UP000014760"/>
    </source>
</evidence>
<reference evidence="10" key="3">
    <citation type="submission" date="2015-06" db="UniProtKB">
        <authorList>
            <consortium name="EnsemblMetazoa"/>
        </authorList>
    </citation>
    <scope>IDENTIFICATION</scope>
</reference>
<dbReference type="PANTHER" id="PTHR11267">
    <property type="entry name" value="T-BOX PROTEIN-RELATED"/>
    <property type="match status" value="1"/>
</dbReference>
<feature type="region of interest" description="Disordered" evidence="7">
    <location>
        <begin position="335"/>
        <end position="358"/>
    </location>
</feature>
<dbReference type="GO" id="GO:0000785">
    <property type="term" value="C:chromatin"/>
    <property type="evidence" value="ECO:0007669"/>
    <property type="project" value="TreeGrafter"/>
</dbReference>
<feature type="compositionally biased region" description="Polar residues" evidence="7">
    <location>
        <begin position="216"/>
        <end position="229"/>
    </location>
</feature>
<dbReference type="GO" id="GO:0001708">
    <property type="term" value="P:cell fate specification"/>
    <property type="evidence" value="ECO:0007669"/>
    <property type="project" value="TreeGrafter"/>
</dbReference>
<dbReference type="FunFam" id="2.60.40.820:FF:000016">
    <property type="entry name" value="T-box transcription factor TBX2-A"/>
    <property type="match status" value="1"/>
</dbReference>
<dbReference type="InterPro" id="IPR018186">
    <property type="entry name" value="TF_T-box_CS"/>
</dbReference>
<evidence type="ECO:0000313" key="10">
    <source>
        <dbReference type="EnsemblMetazoa" id="CapteP163410"/>
    </source>
</evidence>
<evidence type="ECO:0000256" key="1">
    <source>
        <dbReference type="ARBA" id="ARBA00004123"/>
    </source>
</evidence>
<evidence type="ECO:0000256" key="3">
    <source>
        <dbReference type="ARBA" id="ARBA00023125"/>
    </source>
</evidence>
<protein>
    <recommendedName>
        <fullName evidence="8">T-box domain-containing protein</fullName>
    </recommendedName>
</protein>
<gene>
    <name evidence="9" type="ORF">CAPTEDRAFT_163410</name>
</gene>
<sequence>MDLSGRLQPWAPAPDKNAKAELEDEELWKEFDDNHTEMVITKAGRRMFPSFRVRLTGLDKRSKYILLMDIVAVDDCRYKFHNSRWVVAGKADPEMPKRMYIHPDSPSTGEQWMSKVVSFHKLKLTNNQCTDSSCHVLNSMHKYQPRFHLVKASDVMGIPQEAFRTFVFPETRFIAVTAYQNDKIRYVTKLKINYNPFAKGFREQNNQRKLKRSALNEPTSIEASVTSSPPKKPNRTPRDSCTPPEVVSGWRSSNSCSPTSDVTAPHPALRPNFQPDPGLRRLPLGLPLLQPWATLPLGLDIVSAVSPLMTLPQHSMLRPPWAAICANPFVTFDPTRSAHDQRPTSTSSSSPSDDAEDEVEMQALDLSTVTMATKQKQIEERAVGELRD</sequence>
<dbReference type="EMBL" id="KB302014">
    <property type="protein sequence ID" value="ELU04858.1"/>
    <property type="molecule type" value="Genomic_DNA"/>
</dbReference>
<name>R7UFH5_CAPTE</name>
<dbReference type="AlphaFoldDB" id="R7UFH5"/>
<dbReference type="PROSITE" id="PS01264">
    <property type="entry name" value="TBOX_2"/>
    <property type="match status" value="1"/>
</dbReference>
<dbReference type="PROSITE" id="PS50252">
    <property type="entry name" value="TBOX_3"/>
    <property type="match status" value="1"/>
</dbReference>
<dbReference type="PROSITE" id="PS01283">
    <property type="entry name" value="TBOX_1"/>
    <property type="match status" value="1"/>
</dbReference>
<reference evidence="9 11" key="2">
    <citation type="journal article" date="2013" name="Nature">
        <title>Insights into bilaterian evolution from three spiralian genomes.</title>
        <authorList>
            <person name="Simakov O."/>
            <person name="Marletaz F."/>
            <person name="Cho S.J."/>
            <person name="Edsinger-Gonzales E."/>
            <person name="Havlak P."/>
            <person name="Hellsten U."/>
            <person name="Kuo D.H."/>
            <person name="Larsson T."/>
            <person name="Lv J."/>
            <person name="Arendt D."/>
            <person name="Savage R."/>
            <person name="Osoegawa K."/>
            <person name="de Jong P."/>
            <person name="Grimwood J."/>
            <person name="Chapman J.A."/>
            <person name="Shapiro H."/>
            <person name="Aerts A."/>
            <person name="Otillar R.P."/>
            <person name="Terry A.Y."/>
            <person name="Boore J.L."/>
            <person name="Grigoriev I.V."/>
            <person name="Lindberg D.R."/>
            <person name="Seaver E.C."/>
            <person name="Weisblat D.A."/>
            <person name="Putnam N.H."/>
            <person name="Rokhsar D.S."/>
        </authorList>
    </citation>
    <scope>NUCLEOTIDE SEQUENCE</scope>
    <source>
        <strain evidence="9 11">I ESC-2004</strain>
    </source>
</reference>
<dbReference type="HOGENOM" id="CLU_712210_0_0_1"/>
<keyword evidence="2" id="KW-0805">Transcription regulation</keyword>
<keyword evidence="4" id="KW-0804">Transcription</keyword>
<dbReference type="InterPro" id="IPR046360">
    <property type="entry name" value="T-box_DNA-bd"/>
</dbReference>
<dbReference type="PRINTS" id="PR00938">
    <property type="entry name" value="BRACHYURY"/>
</dbReference>
<dbReference type="EMBL" id="AMQN01008025">
    <property type="status" value="NOT_ANNOTATED_CDS"/>
    <property type="molecule type" value="Genomic_DNA"/>
</dbReference>
<dbReference type="STRING" id="283909.R7UFH5"/>
<evidence type="ECO:0000256" key="2">
    <source>
        <dbReference type="ARBA" id="ARBA00023015"/>
    </source>
</evidence>
<dbReference type="GO" id="GO:0005634">
    <property type="term" value="C:nucleus"/>
    <property type="evidence" value="ECO:0007669"/>
    <property type="project" value="UniProtKB-SubCell"/>
</dbReference>
<dbReference type="OMA" id="CAYVSSM"/>
<dbReference type="Gene3D" id="2.60.40.820">
    <property type="entry name" value="Transcription factor, T-box"/>
    <property type="match status" value="1"/>
</dbReference>
<dbReference type="GO" id="GO:0045893">
    <property type="term" value="P:positive regulation of DNA-templated transcription"/>
    <property type="evidence" value="ECO:0007669"/>
    <property type="project" value="InterPro"/>
</dbReference>
<keyword evidence="11" id="KW-1185">Reference proteome</keyword>
<dbReference type="PRINTS" id="PR00937">
    <property type="entry name" value="TBOX"/>
</dbReference>
<dbReference type="GO" id="GO:0000978">
    <property type="term" value="F:RNA polymerase II cis-regulatory region sequence-specific DNA binding"/>
    <property type="evidence" value="ECO:0007669"/>
    <property type="project" value="InterPro"/>
</dbReference>
<dbReference type="EnsemblMetazoa" id="CapteT163410">
    <property type="protein sequence ID" value="CapteP163410"/>
    <property type="gene ID" value="CapteG163410"/>
</dbReference>
<dbReference type="GO" id="GO:0000981">
    <property type="term" value="F:DNA-binding transcription factor activity, RNA polymerase II-specific"/>
    <property type="evidence" value="ECO:0007669"/>
    <property type="project" value="TreeGrafter"/>
</dbReference>
<dbReference type="OrthoDB" id="7442607at2759"/>
<comment type="caution">
    <text evidence="6">Lacks conserved residue(s) required for the propagation of feature annotation.</text>
</comment>
<accession>R7UFH5</accession>
<evidence type="ECO:0000313" key="9">
    <source>
        <dbReference type="EMBL" id="ELU04858.1"/>
    </source>
</evidence>
<feature type="compositionally biased region" description="Polar residues" evidence="7">
    <location>
        <begin position="250"/>
        <end position="262"/>
    </location>
</feature>
<reference evidence="11" key="1">
    <citation type="submission" date="2012-12" db="EMBL/GenBank/DDBJ databases">
        <authorList>
            <person name="Hellsten U."/>
            <person name="Grimwood J."/>
            <person name="Chapman J.A."/>
            <person name="Shapiro H."/>
            <person name="Aerts A."/>
            <person name="Otillar R.P."/>
            <person name="Terry A.Y."/>
            <person name="Boore J.L."/>
            <person name="Simakov O."/>
            <person name="Marletaz F."/>
            <person name="Cho S.-J."/>
            <person name="Edsinger-Gonzales E."/>
            <person name="Havlak P."/>
            <person name="Kuo D.-H."/>
            <person name="Larsson T."/>
            <person name="Lv J."/>
            <person name="Arendt D."/>
            <person name="Savage R."/>
            <person name="Osoegawa K."/>
            <person name="de Jong P."/>
            <person name="Lindberg D.R."/>
            <person name="Seaver E.C."/>
            <person name="Weisblat D.A."/>
            <person name="Putnam N.H."/>
            <person name="Grigoriev I.V."/>
            <person name="Rokhsar D.S."/>
        </authorList>
    </citation>
    <scope>NUCLEOTIDE SEQUENCE</scope>
    <source>
        <strain evidence="11">I ESC-2004</strain>
    </source>
</reference>
<feature type="region of interest" description="Disordered" evidence="7">
    <location>
        <begin position="211"/>
        <end position="274"/>
    </location>
</feature>
<dbReference type="InterPro" id="IPR001699">
    <property type="entry name" value="TF_T-box"/>
</dbReference>
<dbReference type="FunCoup" id="R7UFH5">
    <property type="interactions" value="101"/>
</dbReference>
<keyword evidence="3 6" id="KW-0238">DNA-binding</keyword>
<dbReference type="Proteomes" id="UP000014760">
    <property type="component" value="Unassembled WGS sequence"/>
</dbReference>
<comment type="subcellular location">
    <subcellularLocation>
        <location evidence="1 6">Nucleus</location>
    </subcellularLocation>
</comment>
<dbReference type="InterPro" id="IPR002070">
    <property type="entry name" value="TF_Brachyury"/>
</dbReference>
<dbReference type="InterPro" id="IPR036960">
    <property type="entry name" value="T-box_sf"/>
</dbReference>
<evidence type="ECO:0000259" key="8">
    <source>
        <dbReference type="PROSITE" id="PS50252"/>
    </source>
</evidence>
<evidence type="ECO:0000256" key="5">
    <source>
        <dbReference type="ARBA" id="ARBA00023242"/>
    </source>
</evidence>
<evidence type="ECO:0000256" key="4">
    <source>
        <dbReference type="ARBA" id="ARBA00023163"/>
    </source>
</evidence>
<dbReference type="SUPFAM" id="SSF49417">
    <property type="entry name" value="p53-like transcription factors"/>
    <property type="match status" value="1"/>
</dbReference>
<feature type="domain" description="T-box" evidence="8">
    <location>
        <begin position="22"/>
        <end position="203"/>
    </location>
</feature>
<dbReference type="PANTHER" id="PTHR11267:SF181">
    <property type="entry name" value="OPTOMOTOR-BLIND PROTEIN"/>
    <property type="match status" value="1"/>
</dbReference>
<feature type="compositionally biased region" description="Low complexity" evidence="7">
    <location>
        <begin position="343"/>
        <end position="352"/>
    </location>
</feature>
<organism evidence="9">
    <name type="scientific">Capitella teleta</name>
    <name type="common">Polychaete worm</name>
    <dbReference type="NCBI Taxonomy" id="283909"/>
    <lineage>
        <taxon>Eukaryota</taxon>
        <taxon>Metazoa</taxon>
        <taxon>Spiralia</taxon>
        <taxon>Lophotrochozoa</taxon>
        <taxon>Annelida</taxon>
        <taxon>Polychaeta</taxon>
        <taxon>Sedentaria</taxon>
        <taxon>Scolecida</taxon>
        <taxon>Capitellidae</taxon>
        <taxon>Capitella</taxon>
    </lineage>
</organism>